<dbReference type="GO" id="GO:0005886">
    <property type="term" value="C:plasma membrane"/>
    <property type="evidence" value="ECO:0007669"/>
    <property type="project" value="TreeGrafter"/>
</dbReference>
<protein>
    <recommendedName>
        <fullName evidence="3">Growth factor receptor NTRK leucine rich repeat C-terminal domain-containing protein</fullName>
    </recommendedName>
</protein>
<feature type="domain" description="Growth factor receptor NTRK leucine rich repeat C-terminal" evidence="3">
    <location>
        <begin position="103"/>
        <end position="138"/>
    </location>
</feature>
<dbReference type="InterPro" id="IPR003591">
    <property type="entry name" value="Leu-rich_rpt_typical-subtyp"/>
</dbReference>
<dbReference type="Pfam" id="PF13855">
    <property type="entry name" value="LRR_8"/>
    <property type="match status" value="2"/>
</dbReference>
<keyword evidence="2" id="KW-0677">Repeat</keyword>
<dbReference type="PANTHER" id="PTHR24369:SF212">
    <property type="entry name" value="LEUCINE-RICH REPEAT-CONTAINING PROTEIN 4B-LIKE"/>
    <property type="match status" value="1"/>
</dbReference>
<evidence type="ECO:0000313" key="5">
    <source>
        <dbReference type="Proteomes" id="UP001286313"/>
    </source>
</evidence>
<name>A0AAE1BPQ6_PETCI</name>
<keyword evidence="1" id="KW-0433">Leucine-rich repeat</keyword>
<dbReference type="InterPro" id="IPR032675">
    <property type="entry name" value="LRR_dom_sf"/>
</dbReference>
<evidence type="ECO:0000313" key="4">
    <source>
        <dbReference type="EMBL" id="KAK3853054.1"/>
    </source>
</evidence>
<dbReference type="InterPro" id="IPR050541">
    <property type="entry name" value="LRR_TM_domain-containing"/>
</dbReference>
<dbReference type="PANTHER" id="PTHR24369">
    <property type="entry name" value="ANTIGEN BSP, PUTATIVE-RELATED"/>
    <property type="match status" value="1"/>
</dbReference>
<accession>A0AAE1BPQ6</accession>
<dbReference type="Gene3D" id="3.80.10.10">
    <property type="entry name" value="Ribonuclease Inhibitor"/>
    <property type="match status" value="2"/>
</dbReference>
<gene>
    <name evidence="4" type="ORF">Pcinc_040386</name>
</gene>
<comment type="caution">
    <text evidence="4">The sequence shown here is derived from an EMBL/GenBank/DDBJ whole genome shotgun (WGS) entry which is preliminary data.</text>
</comment>
<dbReference type="SMART" id="SM00369">
    <property type="entry name" value="LRR_TYP"/>
    <property type="match status" value="3"/>
</dbReference>
<sequence>NLEWLELGHNKLDHIPSHAFRPLHNLRQLDLESNKINVMQEDTFRGYGDTINIPKIPNLAFMDLHSLEWLKLSHNELTSLHEDTVQPILDTLTMIDVSYNPLKCSCELLWLRRWLSNPNNNENLVSQDHSCVTDDRKSHPIIQLPVREFQLPQPYEFI</sequence>
<dbReference type="InterPro" id="IPR001611">
    <property type="entry name" value="Leu-rich_rpt"/>
</dbReference>
<evidence type="ECO:0000259" key="3">
    <source>
        <dbReference type="Pfam" id="PF16920"/>
    </source>
</evidence>
<dbReference type="SUPFAM" id="SSF52058">
    <property type="entry name" value="L domain-like"/>
    <property type="match status" value="1"/>
</dbReference>
<dbReference type="Proteomes" id="UP001286313">
    <property type="component" value="Unassembled WGS sequence"/>
</dbReference>
<dbReference type="PROSITE" id="PS51450">
    <property type="entry name" value="LRR"/>
    <property type="match status" value="2"/>
</dbReference>
<dbReference type="EMBL" id="JAWQEG010007117">
    <property type="protein sequence ID" value="KAK3853054.1"/>
    <property type="molecule type" value="Genomic_DNA"/>
</dbReference>
<organism evidence="4 5">
    <name type="scientific">Petrolisthes cinctipes</name>
    <name type="common">Flat porcelain crab</name>
    <dbReference type="NCBI Taxonomy" id="88211"/>
    <lineage>
        <taxon>Eukaryota</taxon>
        <taxon>Metazoa</taxon>
        <taxon>Ecdysozoa</taxon>
        <taxon>Arthropoda</taxon>
        <taxon>Crustacea</taxon>
        <taxon>Multicrustacea</taxon>
        <taxon>Malacostraca</taxon>
        <taxon>Eumalacostraca</taxon>
        <taxon>Eucarida</taxon>
        <taxon>Decapoda</taxon>
        <taxon>Pleocyemata</taxon>
        <taxon>Anomura</taxon>
        <taxon>Galatheoidea</taxon>
        <taxon>Porcellanidae</taxon>
        <taxon>Petrolisthes</taxon>
    </lineage>
</organism>
<dbReference type="InterPro" id="IPR031635">
    <property type="entry name" value="NTRK_LRRCT"/>
</dbReference>
<reference evidence="4" key="1">
    <citation type="submission" date="2023-10" db="EMBL/GenBank/DDBJ databases">
        <title>Genome assemblies of two species of porcelain crab, Petrolisthes cinctipes and Petrolisthes manimaculis (Anomura: Porcellanidae).</title>
        <authorList>
            <person name="Angst P."/>
        </authorList>
    </citation>
    <scope>NUCLEOTIDE SEQUENCE</scope>
    <source>
        <strain evidence="4">PB745_01</strain>
        <tissue evidence="4">Gill</tissue>
    </source>
</reference>
<dbReference type="AlphaFoldDB" id="A0AAE1BPQ6"/>
<evidence type="ECO:0000256" key="2">
    <source>
        <dbReference type="ARBA" id="ARBA00022737"/>
    </source>
</evidence>
<feature type="non-terminal residue" evidence="4">
    <location>
        <position position="1"/>
    </location>
</feature>
<proteinExistence type="predicted"/>
<dbReference type="Pfam" id="PF16920">
    <property type="entry name" value="LRRCT_2"/>
    <property type="match status" value="1"/>
</dbReference>
<evidence type="ECO:0000256" key="1">
    <source>
        <dbReference type="ARBA" id="ARBA00022614"/>
    </source>
</evidence>
<keyword evidence="5" id="KW-1185">Reference proteome</keyword>